<dbReference type="Gene3D" id="1.10.287.950">
    <property type="entry name" value="Methyl-accepting chemotaxis protein"/>
    <property type="match status" value="1"/>
</dbReference>
<reference evidence="3" key="1">
    <citation type="journal article" date="2019" name="Int. J. Syst. Evol. Microbiol.">
        <title>The Global Catalogue of Microorganisms (GCM) 10K type strain sequencing project: providing services to taxonomists for standard genome sequencing and annotation.</title>
        <authorList>
            <consortium name="The Broad Institute Genomics Platform"/>
            <consortium name="The Broad Institute Genome Sequencing Center for Infectious Disease"/>
            <person name="Wu L."/>
            <person name="Ma J."/>
        </authorList>
    </citation>
    <scope>NUCLEOTIDE SEQUENCE [LARGE SCALE GENOMIC DNA]</scope>
    <source>
        <strain evidence="3">CGMCC 1.14993</strain>
    </source>
</reference>
<keyword evidence="3" id="KW-1185">Reference proteome</keyword>
<proteinExistence type="predicted"/>
<dbReference type="RefSeq" id="WP_088002730.1">
    <property type="nucleotide sequence ID" value="NZ_BMHB01000001.1"/>
</dbReference>
<evidence type="ECO:0000313" key="2">
    <source>
        <dbReference type="EMBL" id="GGI10111.1"/>
    </source>
</evidence>
<sequence>MNLVSVSALIAAIAFVVLVVFISRTLFRLERVFREVETTLSETQKDLHDVSVETVQFIHTSNHLAEEAKILVRNSNELAKDMRERAKSLDVLAKSVEEVGVTIAEMNEKVRDTATNVTNTVKTSTEKVSQALQWGNTAIDIWEKFKTKREGKKKNGQSNFNDSTV</sequence>
<gene>
    <name evidence="2" type="ORF">GCM10007380_01150</name>
</gene>
<evidence type="ECO:0000313" key="3">
    <source>
        <dbReference type="Proteomes" id="UP000626244"/>
    </source>
</evidence>
<keyword evidence="1" id="KW-1133">Transmembrane helix</keyword>
<dbReference type="Proteomes" id="UP000626244">
    <property type="component" value="Unassembled WGS sequence"/>
</dbReference>
<dbReference type="PANTHER" id="PTHR40070">
    <property type="entry name" value="UPF0478 PROTEIN YTXG"/>
    <property type="match status" value="1"/>
</dbReference>
<feature type="transmembrane region" description="Helical" evidence="1">
    <location>
        <begin position="6"/>
        <end position="27"/>
    </location>
</feature>
<keyword evidence="1" id="KW-0812">Transmembrane</keyword>
<accession>A0A8J3EZI9</accession>
<comment type="caution">
    <text evidence="2">The sequence shown here is derived from an EMBL/GenBank/DDBJ whole genome shotgun (WGS) entry which is preliminary data.</text>
</comment>
<dbReference type="OrthoDB" id="2366030at2"/>
<dbReference type="EMBL" id="BMHB01000001">
    <property type="protein sequence ID" value="GGI10111.1"/>
    <property type="molecule type" value="Genomic_DNA"/>
</dbReference>
<dbReference type="Pfam" id="PF06103">
    <property type="entry name" value="DUF948"/>
    <property type="match status" value="1"/>
</dbReference>
<organism evidence="2 3">
    <name type="scientific">Gottfriedia solisilvae</name>
    <dbReference type="NCBI Taxonomy" id="1516104"/>
    <lineage>
        <taxon>Bacteria</taxon>
        <taxon>Bacillati</taxon>
        <taxon>Bacillota</taxon>
        <taxon>Bacilli</taxon>
        <taxon>Bacillales</taxon>
        <taxon>Bacillaceae</taxon>
        <taxon>Gottfriedia</taxon>
    </lineage>
</organism>
<protein>
    <submittedName>
        <fullName evidence="2">General stress protein</fullName>
    </submittedName>
</protein>
<dbReference type="AlphaFoldDB" id="A0A8J3EZI9"/>
<dbReference type="InterPro" id="IPR009293">
    <property type="entry name" value="UPF0478"/>
</dbReference>
<dbReference type="PANTHER" id="PTHR40070:SF1">
    <property type="entry name" value="UPF0478 PROTEIN YTXG"/>
    <property type="match status" value="1"/>
</dbReference>
<name>A0A8J3EZI9_9BACI</name>
<evidence type="ECO:0000256" key="1">
    <source>
        <dbReference type="SAM" id="Phobius"/>
    </source>
</evidence>
<keyword evidence="1" id="KW-0472">Membrane</keyword>